<evidence type="ECO:0000313" key="2">
    <source>
        <dbReference type="Proteomes" id="UP000321306"/>
    </source>
</evidence>
<accession>A0A511NBU9</accession>
<protein>
    <submittedName>
        <fullName evidence="1">Uncharacterized protein</fullName>
    </submittedName>
</protein>
<dbReference type="EMBL" id="BJXB01000045">
    <property type="protein sequence ID" value="GEM49841.1"/>
    <property type="molecule type" value="Genomic_DNA"/>
</dbReference>
<dbReference type="OrthoDB" id="77448at2"/>
<comment type="caution">
    <text evidence="1">The sequence shown here is derived from an EMBL/GenBank/DDBJ whole genome shotgun (WGS) entry which is preliminary data.</text>
</comment>
<organism evidence="1 2">
    <name type="scientific">Deinococcus cellulosilyticus (strain DSM 18568 / NBRC 106333 / KACC 11606 / 5516J-15)</name>
    <dbReference type="NCBI Taxonomy" id="1223518"/>
    <lineage>
        <taxon>Bacteria</taxon>
        <taxon>Thermotogati</taxon>
        <taxon>Deinococcota</taxon>
        <taxon>Deinococci</taxon>
        <taxon>Deinococcales</taxon>
        <taxon>Deinococcaceae</taxon>
        <taxon>Deinococcus</taxon>
    </lineage>
</organism>
<evidence type="ECO:0000313" key="1">
    <source>
        <dbReference type="EMBL" id="GEM49841.1"/>
    </source>
</evidence>
<sequence>MPSWFNEVWSHATVSVSRAYKGMHFPEGKGRVELDPLNKDRAEERLAELQAELQPVLQAHPWFHVELKARKRKHLVEVTLEFQADRALSIQQPTGNRFRLQGHTLEGEHRKDVKVGVVVLRGLQREVMENLLRKPRSDRKCLVFELFKLPFYIP</sequence>
<name>A0A511NBU9_DEIC1</name>
<dbReference type="RefSeq" id="WP_146891193.1">
    <property type="nucleotide sequence ID" value="NZ_BJXB01000045.1"/>
</dbReference>
<reference evidence="1 2" key="1">
    <citation type="submission" date="2019-07" db="EMBL/GenBank/DDBJ databases">
        <title>Whole genome shotgun sequence of Deinococcus cellulosilyticus NBRC 106333.</title>
        <authorList>
            <person name="Hosoyama A."/>
            <person name="Uohara A."/>
            <person name="Ohji S."/>
            <person name="Ichikawa N."/>
        </authorList>
    </citation>
    <scope>NUCLEOTIDE SEQUENCE [LARGE SCALE GENOMIC DNA]</scope>
    <source>
        <strain evidence="1 2">NBRC 106333</strain>
    </source>
</reference>
<keyword evidence="2" id="KW-1185">Reference proteome</keyword>
<gene>
    <name evidence="1" type="ORF">DC3_54760</name>
</gene>
<dbReference type="Proteomes" id="UP000321306">
    <property type="component" value="Unassembled WGS sequence"/>
</dbReference>
<proteinExistence type="predicted"/>
<dbReference type="AlphaFoldDB" id="A0A511NBU9"/>